<keyword evidence="6 8" id="KW-0472">Membrane</keyword>
<dbReference type="InterPro" id="IPR036458">
    <property type="entry name" value="Na:dicarbo_symporter_sf"/>
</dbReference>
<gene>
    <name evidence="9" type="ORF">HDA43_000889</name>
</gene>
<evidence type="ECO:0000256" key="2">
    <source>
        <dbReference type="ARBA" id="ARBA00022448"/>
    </source>
</evidence>
<comment type="subcellular location">
    <subcellularLocation>
        <location evidence="1">Cell membrane</location>
        <topology evidence="1">Multi-pass membrane protein</topology>
    </subcellularLocation>
</comment>
<evidence type="ECO:0000256" key="3">
    <source>
        <dbReference type="ARBA" id="ARBA00022475"/>
    </source>
</evidence>
<feature type="transmembrane region" description="Helical" evidence="8">
    <location>
        <begin position="329"/>
        <end position="354"/>
    </location>
</feature>
<dbReference type="PANTHER" id="PTHR42865">
    <property type="entry name" value="PROTON/GLUTAMATE-ASPARTATE SYMPORTER"/>
    <property type="match status" value="1"/>
</dbReference>
<keyword evidence="3" id="KW-1003">Cell membrane</keyword>
<evidence type="ECO:0000256" key="4">
    <source>
        <dbReference type="ARBA" id="ARBA00022692"/>
    </source>
</evidence>
<dbReference type="GO" id="GO:0005886">
    <property type="term" value="C:plasma membrane"/>
    <property type="evidence" value="ECO:0007669"/>
    <property type="project" value="UniProtKB-SubCell"/>
</dbReference>
<keyword evidence="2" id="KW-0813">Transport</keyword>
<keyword evidence="5 8" id="KW-1133">Transmembrane helix</keyword>
<feature type="region of interest" description="Disordered" evidence="7">
    <location>
        <begin position="407"/>
        <end position="436"/>
    </location>
</feature>
<protein>
    <submittedName>
        <fullName evidence="9">Na+/H+-dicarboxylate symporter</fullName>
    </submittedName>
</protein>
<feature type="transmembrane region" description="Helical" evidence="8">
    <location>
        <begin position="304"/>
        <end position="323"/>
    </location>
</feature>
<feature type="transmembrane region" description="Helical" evidence="8">
    <location>
        <begin position="221"/>
        <end position="241"/>
    </location>
</feature>
<dbReference type="AlphaFoldDB" id="A0A852URU3"/>
<comment type="caution">
    <text evidence="9">The sequence shown here is derived from an EMBL/GenBank/DDBJ whole genome shotgun (WGS) entry which is preliminary data.</text>
</comment>
<dbReference type="SUPFAM" id="SSF118215">
    <property type="entry name" value="Proton glutamate symport protein"/>
    <property type="match status" value="1"/>
</dbReference>
<proteinExistence type="predicted"/>
<dbReference type="Pfam" id="PF00375">
    <property type="entry name" value="SDF"/>
    <property type="match status" value="1"/>
</dbReference>
<dbReference type="GO" id="GO:0006835">
    <property type="term" value="P:dicarboxylic acid transport"/>
    <property type="evidence" value="ECO:0007669"/>
    <property type="project" value="TreeGrafter"/>
</dbReference>
<dbReference type="EMBL" id="JACCCO010000001">
    <property type="protein sequence ID" value="NYF38730.1"/>
    <property type="molecule type" value="Genomic_DNA"/>
</dbReference>
<dbReference type="GO" id="GO:0015293">
    <property type="term" value="F:symporter activity"/>
    <property type="evidence" value="ECO:0007669"/>
    <property type="project" value="UniProtKB-KW"/>
</dbReference>
<feature type="transmembrane region" description="Helical" evidence="8">
    <location>
        <begin position="146"/>
        <end position="164"/>
    </location>
</feature>
<dbReference type="RefSeq" id="WP_179818429.1">
    <property type="nucleotide sequence ID" value="NZ_JACCCO010000001.1"/>
</dbReference>
<evidence type="ECO:0000256" key="7">
    <source>
        <dbReference type="SAM" id="MobiDB-lite"/>
    </source>
</evidence>
<evidence type="ECO:0000256" key="6">
    <source>
        <dbReference type="ARBA" id="ARBA00023136"/>
    </source>
</evidence>
<evidence type="ECO:0000313" key="9">
    <source>
        <dbReference type="EMBL" id="NYF38730.1"/>
    </source>
</evidence>
<accession>A0A852URU3</accession>
<dbReference type="Gene3D" id="1.10.3860.10">
    <property type="entry name" value="Sodium:dicarboxylate symporter"/>
    <property type="match status" value="1"/>
</dbReference>
<dbReference type="PANTHER" id="PTHR42865:SF7">
    <property type="entry name" value="PROTON_GLUTAMATE-ASPARTATE SYMPORTER"/>
    <property type="match status" value="1"/>
</dbReference>
<name>A0A852URU3_9ACTN</name>
<dbReference type="Proteomes" id="UP000576393">
    <property type="component" value="Unassembled WGS sequence"/>
</dbReference>
<evidence type="ECO:0000256" key="5">
    <source>
        <dbReference type="ARBA" id="ARBA00022989"/>
    </source>
</evidence>
<feature type="transmembrane region" description="Helical" evidence="8">
    <location>
        <begin position="42"/>
        <end position="67"/>
    </location>
</feature>
<evidence type="ECO:0000256" key="1">
    <source>
        <dbReference type="ARBA" id="ARBA00004651"/>
    </source>
</evidence>
<organism evidence="9 10">
    <name type="scientific">Streptosporangium sandarakinum</name>
    <dbReference type="NCBI Taxonomy" id="1260955"/>
    <lineage>
        <taxon>Bacteria</taxon>
        <taxon>Bacillati</taxon>
        <taxon>Actinomycetota</taxon>
        <taxon>Actinomycetes</taxon>
        <taxon>Streptosporangiales</taxon>
        <taxon>Streptosporangiaceae</taxon>
        <taxon>Streptosporangium</taxon>
    </lineage>
</organism>
<feature type="transmembrane region" description="Helical" evidence="8">
    <location>
        <begin position="79"/>
        <end position="101"/>
    </location>
</feature>
<evidence type="ECO:0000256" key="8">
    <source>
        <dbReference type="SAM" id="Phobius"/>
    </source>
</evidence>
<keyword evidence="10" id="KW-1185">Reference proteome</keyword>
<evidence type="ECO:0000313" key="10">
    <source>
        <dbReference type="Proteomes" id="UP000576393"/>
    </source>
</evidence>
<dbReference type="InterPro" id="IPR001991">
    <property type="entry name" value="Na-dicarboxylate_symporter"/>
</dbReference>
<reference evidence="9 10" key="1">
    <citation type="submission" date="2020-07" db="EMBL/GenBank/DDBJ databases">
        <title>Sequencing the genomes of 1000 actinobacteria strains.</title>
        <authorList>
            <person name="Klenk H.-P."/>
        </authorList>
    </citation>
    <scope>NUCLEOTIDE SEQUENCE [LARGE SCALE GENOMIC DNA]</scope>
    <source>
        <strain evidence="9 10">DSM 45763</strain>
    </source>
</reference>
<dbReference type="PRINTS" id="PR00173">
    <property type="entry name" value="EDTRNSPORT"/>
</dbReference>
<feature type="transmembrane region" description="Helical" evidence="8">
    <location>
        <begin position="185"/>
        <end position="209"/>
    </location>
</feature>
<sequence>MKKFSFSLQLLLGLAVGIVLGFVARAGDVAWLTATLTEVGKIFVQLLKLAVPPLVFTAVIVSVANLRNVNGAARLAGKTLMWFLGSSLIAVAFGIGLGLLLNPGQGVTISTAGAKAPDLEGAGTWVDFLTGIIPTNIVTSFTEVNVLQIVFLGAVLGAAAIAVGEKAKPFLDLGQSVLELVQKALWWIIRLAPIGTAGLIGKSIATYGWDLLAPLAKFSAGVYIGCALVLLVSYPLLLALAGKVSPLTFYRNAWPAIELAFVSRSSVGTMPLTQRVTTERLGVDRDYASFAVPFGATTKMDGCAAIYPALAAIFVAQVFGVPLGVGDYLLIAFVSVVGSAATAGLTGAIVMLTLTLSTLGLPLEGVGLLLAIDPILDMIRTATNVAGQMVVPVIVARSEGRLDEAVLNAPPQPLDEAPAPASTPGRGRGGAEPVPA</sequence>
<keyword evidence="4 8" id="KW-0812">Transmembrane</keyword>